<evidence type="ECO:0000313" key="2">
    <source>
        <dbReference type="Proteomes" id="UP000515204"/>
    </source>
</evidence>
<accession>A0A6P3XF34</accession>
<gene>
    <name evidence="3" type="primary">LOC106745572</name>
</gene>
<dbReference type="PANTHER" id="PTHR46060:SF2">
    <property type="entry name" value="HISTONE-LYSINE N-METHYLTRANSFERASE SETMAR"/>
    <property type="match status" value="1"/>
</dbReference>
<dbReference type="GO" id="GO:0006303">
    <property type="term" value="P:double-strand break repair via nonhomologous end joining"/>
    <property type="evidence" value="ECO:0007669"/>
    <property type="project" value="TreeGrafter"/>
</dbReference>
<dbReference type="GO" id="GO:0003697">
    <property type="term" value="F:single-stranded DNA binding"/>
    <property type="evidence" value="ECO:0007669"/>
    <property type="project" value="TreeGrafter"/>
</dbReference>
<dbReference type="OrthoDB" id="10034054at2759"/>
<sequence>MSRPTIEEGHLRHCMLFFDQGLKANEAVKKINDTYGDVLKLNKCHRWFKKFKNGNRNLEDVERKGRPQKLDDDILRAMVDSDPRQTIRELSLKVSCPWSTVQDHLHRIGKVYRQGIWVPHELTETALDQRRTICASLLSRTKKYKDNPPEEPIETS</sequence>
<protein>
    <submittedName>
        <fullName evidence="3">Histone-lysine N-methyltransferase SETMAR-like</fullName>
    </submittedName>
</protein>
<dbReference type="Pfam" id="PF17906">
    <property type="entry name" value="HTH_48"/>
    <property type="match status" value="1"/>
</dbReference>
<dbReference type="GO" id="GO:0003690">
    <property type="term" value="F:double-stranded DNA binding"/>
    <property type="evidence" value="ECO:0007669"/>
    <property type="project" value="TreeGrafter"/>
</dbReference>
<proteinExistence type="predicted"/>
<dbReference type="GO" id="GO:0044774">
    <property type="term" value="P:mitotic DNA integrity checkpoint signaling"/>
    <property type="evidence" value="ECO:0007669"/>
    <property type="project" value="TreeGrafter"/>
</dbReference>
<dbReference type="PANTHER" id="PTHR46060">
    <property type="entry name" value="MARINER MOS1 TRANSPOSASE-LIKE PROTEIN"/>
    <property type="match status" value="1"/>
</dbReference>
<reference evidence="3" key="1">
    <citation type="submission" date="2025-08" db="UniProtKB">
        <authorList>
            <consortium name="RefSeq"/>
        </authorList>
    </citation>
    <scope>IDENTIFICATION</scope>
</reference>
<dbReference type="GO" id="GO:0015074">
    <property type="term" value="P:DNA integration"/>
    <property type="evidence" value="ECO:0007669"/>
    <property type="project" value="TreeGrafter"/>
</dbReference>
<dbReference type="GeneID" id="106745572"/>
<dbReference type="GO" id="GO:0031297">
    <property type="term" value="P:replication fork processing"/>
    <property type="evidence" value="ECO:0007669"/>
    <property type="project" value="TreeGrafter"/>
</dbReference>
<dbReference type="KEGG" id="dqu:106745572"/>
<dbReference type="Proteomes" id="UP000515204">
    <property type="component" value="Unplaced"/>
</dbReference>
<dbReference type="GO" id="GO:0042800">
    <property type="term" value="F:histone H3K4 methyltransferase activity"/>
    <property type="evidence" value="ECO:0007669"/>
    <property type="project" value="TreeGrafter"/>
</dbReference>
<dbReference type="GO" id="GO:0000729">
    <property type="term" value="P:DNA double-strand break processing"/>
    <property type="evidence" value="ECO:0007669"/>
    <property type="project" value="TreeGrafter"/>
</dbReference>
<dbReference type="GO" id="GO:0035861">
    <property type="term" value="C:site of double-strand break"/>
    <property type="evidence" value="ECO:0007669"/>
    <property type="project" value="TreeGrafter"/>
</dbReference>
<evidence type="ECO:0000313" key="3">
    <source>
        <dbReference type="RefSeq" id="XP_014476758.1"/>
    </source>
</evidence>
<dbReference type="InterPro" id="IPR052709">
    <property type="entry name" value="Transposase-MT_Hybrid"/>
</dbReference>
<evidence type="ECO:0000259" key="1">
    <source>
        <dbReference type="Pfam" id="PF17906"/>
    </source>
</evidence>
<dbReference type="GO" id="GO:0000014">
    <property type="term" value="F:single-stranded DNA endodeoxyribonuclease activity"/>
    <property type="evidence" value="ECO:0007669"/>
    <property type="project" value="TreeGrafter"/>
</dbReference>
<dbReference type="GO" id="GO:0046975">
    <property type="term" value="F:histone H3K36 methyltransferase activity"/>
    <property type="evidence" value="ECO:0007669"/>
    <property type="project" value="TreeGrafter"/>
</dbReference>
<dbReference type="AlphaFoldDB" id="A0A6P3XF34"/>
<keyword evidence="2" id="KW-1185">Reference proteome</keyword>
<dbReference type="GO" id="GO:0044547">
    <property type="term" value="F:DNA topoisomerase binding"/>
    <property type="evidence" value="ECO:0007669"/>
    <property type="project" value="TreeGrafter"/>
</dbReference>
<feature type="domain" description="Mos1 transposase HTH" evidence="1">
    <location>
        <begin position="10"/>
        <end position="55"/>
    </location>
</feature>
<name>A0A6P3XF34_DINQU</name>
<dbReference type="InterPro" id="IPR041426">
    <property type="entry name" value="Mos1_HTH"/>
</dbReference>
<dbReference type="GO" id="GO:0000793">
    <property type="term" value="C:condensed chromosome"/>
    <property type="evidence" value="ECO:0007669"/>
    <property type="project" value="TreeGrafter"/>
</dbReference>
<organism evidence="2 3">
    <name type="scientific">Dinoponera quadriceps</name>
    <name type="common">South American ant</name>
    <dbReference type="NCBI Taxonomy" id="609295"/>
    <lineage>
        <taxon>Eukaryota</taxon>
        <taxon>Metazoa</taxon>
        <taxon>Ecdysozoa</taxon>
        <taxon>Arthropoda</taxon>
        <taxon>Hexapoda</taxon>
        <taxon>Insecta</taxon>
        <taxon>Pterygota</taxon>
        <taxon>Neoptera</taxon>
        <taxon>Endopterygota</taxon>
        <taxon>Hymenoptera</taxon>
        <taxon>Apocrita</taxon>
        <taxon>Aculeata</taxon>
        <taxon>Formicoidea</taxon>
        <taxon>Formicidae</taxon>
        <taxon>Ponerinae</taxon>
        <taxon>Ponerini</taxon>
        <taxon>Dinoponera</taxon>
    </lineage>
</organism>
<dbReference type="Gene3D" id="1.10.10.1450">
    <property type="match status" value="1"/>
</dbReference>
<dbReference type="RefSeq" id="XP_014476758.1">
    <property type="nucleotide sequence ID" value="XM_014621272.1"/>
</dbReference>
<dbReference type="GO" id="GO:0005634">
    <property type="term" value="C:nucleus"/>
    <property type="evidence" value="ECO:0007669"/>
    <property type="project" value="TreeGrafter"/>
</dbReference>